<name>A0A211YRB8_9CREN</name>
<organism evidence="1 2">
    <name type="scientific">Pyrodictium delaneyi</name>
    <dbReference type="NCBI Taxonomy" id="1273541"/>
    <lineage>
        <taxon>Archaea</taxon>
        <taxon>Thermoproteota</taxon>
        <taxon>Thermoprotei</taxon>
        <taxon>Desulfurococcales</taxon>
        <taxon>Pyrodictiaceae</taxon>
        <taxon>Pyrodictium</taxon>
    </lineage>
</organism>
<dbReference type="Proteomes" id="UP000196694">
    <property type="component" value="Unassembled WGS sequence"/>
</dbReference>
<dbReference type="EMBL" id="NCQP01000001">
    <property type="protein sequence ID" value="OWJ55593.1"/>
    <property type="molecule type" value="Genomic_DNA"/>
</dbReference>
<protein>
    <submittedName>
        <fullName evidence="1">Uncharacterized protein</fullName>
    </submittedName>
</protein>
<dbReference type="RefSeq" id="WP_088171731.1">
    <property type="nucleotide sequence ID" value="NZ_NCQP01000001.1"/>
</dbReference>
<proteinExistence type="predicted"/>
<reference evidence="1 2" key="1">
    <citation type="submission" date="2017-05" db="EMBL/GenBank/DDBJ databases">
        <title>The draft genome of the hyperthermophilic archaeon 'Pyrodictium delaneyi strain Hulk', an iron and nitrate reducer, reveals the capacity for sulfate reduction.</title>
        <authorList>
            <person name="Demey L.M."/>
            <person name="Miller C."/>
            <person name="Manzella M."/>
            <person name="Reguera G."/>
            <person name="Kashefi K."/>
        </authorList>
    </citation>
    <scope>NUCLEOTIDE SEQUENCE [LARGE SCALE GENOMIC DNA]</scope>
    <source>
        <strain evidence="1 2">Hulk</strain>
    </source>
</reference>
<evidence type="ECO:0000313" key="1">
    <source>
        <dbReference type="EMBL" id="OWJ55593.1"/>
    </source>
</evidence>
<gene>
    <name evidence="1" type="ORF">Pdsh_02055</name>
</gene>
<keyword evidence="2" id="KW-1185">Reference proteome</keyword>
<evidence type="ECO:0000313" key="2">
    <source>
        <dbReference type="Proteomes" id="UP000196694"/>
    </source>
</evidence>
<dbReference type="AlphaFoldDB" id="A0A211YRB8"/>
<comment type="caution">
    <text evidence="1">The sequence shown here is derived from an EMBL/GenBank/DDBJ whole genome shotgun (WGS) entry which is preliminary data.</text>
</comment>
<accession>A0A211YRB8</accession>
<sequence length="167" mass="19310">MPLLGLRRRKEEPRATGDVIGIELTEEQLKRAEPLPNFMDENWWPDDRLTGWVILNAEKWRPMRTPAAVKGRTLKESIWINGLPYDAAIFMDDGRIFLADYFTFSVMALSDGSMSVNDIIAKLVAEAAEVDEWMREKLEKKDEEVLTGLYSLFYRAFAMLKERGLLH</sequence>